<dbReference type="GO" id="GO:0008970">
    <property type="term" value="F:phospholipase A1 activity"/>
    <property type="evidence" value="ECO:0007669"/>
    <property type="project" value="TreeGrafter"/>
</dbReference>
<dbReference type="AlphaFoldDB" id="K1KU19"/>
<name>K1KU19_9BACL</name>
<feature type="region of interest" description="Disordered" evidence="4">
    <location>
        <begin position="357"/>
        <end position="376"/>
    </location>
</feature>
<dbReference type="GO" id="GO:0016410">
    <property type="term" value="F:N-acyltransferase activity"/>
    <property type="evidence" value="ECO:0007669"/>
    <property type="project" value="TreeGrafter"/>
</dbReference>
<dbReference type="EMBL" id="AMCK01000003">
    <property type="protein sequence ID" value="EKB46036.1"/>
    <property type="molecule type" value="Genomic_DNA"/>
</dbReference>
<dbReference type="GO" id="GO:0005737">
    <property type="term" value="C:cytoplasm"/>
    <property type="evidence" value="ECO:0007669"/>
    <property type="project" value="TreeGrafter"/>
</dbReference>
<keyword evidence="1" id="KW-0808">Transferase</keyword>
<evidence type="ECO:0000256" key="1">
    <source>
        <dbReference type="ARBA" id="ARBA00022679"/>
    </source>
</evidence>
<organism evidence="6 7">
    <name type="scientific">Solibacillus isronensis B3W22</name>
    <dbReference type="NCBI Taxonomy" id="1224748"/>
    <lineage>
        <taxon>Bacteria</taxon>
        <taxon>Bacillati</taxon>
        <taxon>Bacillota</taxon>
        <taxon>Bacilli</taxon>
        <taxon>Bacillales</taxon>
        <taxon>Caryophanaceae</taxon>
        <taxon>Solibacillus</taxon>
    </lineage>
</organism>
<keyword evidence="7" id="KW-1185">Reference proteome</keyword>
<dbReference type="Proteomes" id="UP000004738">
    <property type="component" value="Unassembled WGS sequence"/>
</dbReference>
<keyword evidence="3" id="KW-0443">Lipid metabolism</keyword>
<evidence type="ECO:0000256" key="3">
    <source>
        <dbReference type="ARBA" id="ARBA00023098"/>
    </source>
</evidence>
<dbReference type="PANTHER" id="PTHR13943">
    <property type="entry name" value="HRAS-LIKE SUPPRESSOR - RELATED"/>
    <property type="match status" value="1"/>
</dbReference>
<evidence type="ECO:0000313" key="7">
    <source>
        <dbReference type="Proteomes" id="UP000004738"/>
    </source>
</evidence>
<dbReference type="InterPro" id="IPR051496">
    <property type="entry name" value="H-rev107_PLA/AT"/>
</dbReference>
<evidence type="ECO:0000313" key="6">
    <source>
        <dbReference type="EMBL" id="EKB46036.1"/>
    </source>
</evidence>
<keyword evidence="2" id="KW-0378">Hydrolase</keyword>
<dbReference type="PATRIC" id="fig|1224748.3.peg.922"/>
<dbReference type="PROSITE" id="PS51934">
    <property type="entry name" value="LRAT"/>
    <property type="match status" value="1"/>
</dbReference>
<evidence type="ECO:0000256" key="2">
    <source>
        <dbReference type="ARBA" id="ARBA00022801"/>
    </source>
</evidence>
<sequence>MGGMYTHHGIYISQHEVIHFTGEEDDNIMDWSNNEVICTDLTRFLNGGVLEVKIYTEEEMVDLYPVEDIVSYARSCLGDKNYNLLFNNCEHFANICTLGRFRSQQVETLGKLLLPSPILGGKTTMGLFDLIGNIFGSKNRNTSNRSTSTTTTTYNPDKVKVAEIERETTLRLAGFENERIHLAKNAQLELMEKQLYCQEALIEAHARGLSHTAQVLIKVGEDLNELTRQRLEIIEAGSMQLIQQYEDFYAQLNHNISEEYYTFIESKLPALLSTLEKFEEGSSSHQMYQKNLDQLTIFQVSSMNEQISGLKERQLEVLKSLLSSKEKIIDHSATASAQLLEYLKQQQLSLGMDTDSRRQLLESPPVPSLTPSTGSI</sequence>
<dbReference type="Pfam" id="PF04970">
    <property type="entry name" value="LRAT"/>
    <property type="match status" value="1"/>
</dbReference>
<dbReference type="Gene3D" id="3.90.1720.10">
    <property type="entry name" value="endopeptidase domain like (from Nostoc punctiforme)"/>
    <property type="match status" value="1"/>
</dbReference>
<dbReference type="InterPro" id="IPR007053">
    <property type="entry name" value="LRAT_dom"/>
</dbReference>
<accession>K1KU19</accession>
<feature type="domain" description="LRAT" evidence="5">
    <location>
        <begin position="1"/>
        <end position="105"/>
    </location>
</feature>
<proteinExistence type="predicted"/>
<dbReference type="GO" id="GO:0070292">
    <property type="term" value="P:N-acylphosphatidylethanolamine metabolic process"/>
    <property type="evidence" value="ECO:0007669"/>
    <property type="project" value="TreeGrafter"/>
</dbReference>
<evidence type="ECO:0000259" key="5">
    <source>
        <dbReference type="PROSITE" id="PS51934"/>
    </source>
</evidence>
<dbReference type="GO" id="GO:0004623">
    <property type="term" value="F:phospholipase A2 activity"/>
    <property type="evidence" value="ECO:0007669"/>
    <property type="project" value="TreeGrafter"/>
</dbReference>
<gene>
    <name evidence="6" type="ORF">B857_00930</name>
</gene>
<reference evidence="6 7" key="1">
    <citation type="journal article" date="2012" name="J. Bacteriol.">
        <title>Draft Genome Sequence of Bacillus isronensis Strain B3W22, Isolated from the Upper Atmosphere.</title>
        <authorList>
            <person name="Shivaji S."/>
            <person name="Ara S."/>
            <person name="Singh S.K."/>
            <person name="Bandi S."/>
            <person name="Singh A."/>
            <person name="Pinnaka A.K."/>
        </authorList>
    </citation>
    <scope>NUCLEOTIDE SEQUENCE [LARGE SCALE GENOMIC DNA]</scope>
    <source>
        <strain evidence="6 7">B3W22</strain>
    </source>
</reference>
<comment type="caution">
    <text evidence="6">The sequence shown here is derived from an EMBL/GenBank/DDBJ whole genome shotgun (WGS) entry which is preliminary data.</text>
</comment>
<evidence type="ECO:0000256" key="4">
    <source>
        <dbReference type="SAM" id="MobiDB-lite"/>
    </source>
</evidence>
<protein>
    <submittedName>
        <fullName evidence="6">NC domain protein</fullName>
    </submittedName>
</protein>
<dbReference type="PANTHER" id="PTHR13943:SF77">
    <property type="entry name" value="LRAT DOMAIN-CONTAINING PROTEIN"/>
    <property type="match status" value="1"/>
</dbReference>